<evidence type="ECO:0000256" key="3">
    <source>
        <dbReference type="ARBA" id="ARBA00022806"/>
    </source>
</evidence>
<comment type="caution">
    <text evidence="10">The sequence shown here is derived from an EMBL/GenBank/DDBJ whole genome shotgun (WGS) entry which is preliminary data.</text>
</comment>
<dbReference type="EMBL" id="LSBA01000006">
    <property type="protein sequence ID" value="KXZ21556.1"/>
    <property type="molecule type" value="Genomic_DNA"/>
</dbReference>
<dbReference type="GO" id="GO:0043138">
    <property type="term" value="F:3'-5' DNA helicase activity"/>
    <property type="evidence" value="ECO:0007669"/>
    <property type="project" value="TreeGrafter"/>
</dbReference>
<evidence type="ECO:0000256" key="4">
    <source>
        <dbReference type="ARBA" id="ARBA00022840"/>
    </source>
</evidence>
<evidence type="ECO:0000313" key="11">
    <source>
        <dbReference type="Proteomes" id="UP000075430"/>
    </source>
</evidence>
<evidence type="ECO:0000256" key="1">
    <source>
        <dbReference type="ARBA" id="ARBA00022741"/>
    </source>
</evidence>
<reference evidence="11" key="1">
    <citation type="submission" date="2016-02" db="EMBL/GenBank/DDBJ databases">
        <authorList>
            <person name="Dunlap C."/>
        </authorList>
    </citation>
    <scope>NUCLEOTIDE SEQUENCE [LARGE SCALE GENOMIC DNA]</scope>
    <source>
        <strain evidence="11">NRRL B-41092</strain>
    </source>
</reference>
<dbReference type="GO" id="GO:0030894">
    <property type="term" value="C:replisome"/>
    <property type="evidence" value="ECO:0007669"/>
    <property type="project" value="TreeGrafter"/>
</dbReference>
<dbReference type="PANTHER" id="PTHR13710:SF84">
    <property type="entry name" value="ATP-DEPENDENT DNA HELICASE RECS-RELATED"/>
    <property type="match status" value="1"/>
</dbReference>
<dbReference type="CDD" id="cd17920">
    <property type="entry name" value="DEXHc_RecQ"/>
    <property type="match status" value="1"/>
</dbReference>
<dbReference type="InterPro" id="IPR002464">
    <property type="entry name" value="DNA/RNA_helicase_DEAH_CS"/>
</dbReference>
<sequence>MTELQKALYRHFGFRSFKKGQEEIINSVLQKQDTIAMLPTGGGKSLCYQLPGYMLEGLVLIISPLLSLMEDQVQQLKAGGEKRVAALNSMLSPNERHFILSNISRYKFLYMSPEALSSPYVLNRLKSVPVSLFVIDEAHCISEWGHDFRPDYSKLGPFRKALGQPPVLALTATATKETLLDVADVLGLEHAVRHLYSVNRPNILLAVENCADTAEKINRIAELAEKLEGPGIVYCPTRKWAEELAAELNEKTGKRTDYYHGGMDSGDRILIQQQFIHNQLDCICCTNAFGMGVNKADIRFVIHFSLPQTAEAFMQEIGRAGRDGKPSVSILLRAPGDIELQQQIIQMESLSDYDLEAILSIIKKAGTREERQLRDVLINGGVQETQARTAVHLYLQGKTSKELLQEELTRRLENKLHKMHRVSALLGRKECIREALLAYFDESYEPDGQSGQCCSSCGIDLSPYEQKGERKNMERFENWKLELDRIFGLRSAGELS</sequence>
<evidence type="ECO:0000256" key="6">
    <source>
        <dbReference type="ARBA" id="ARBA00044535"/>
    </source>
</evidence>
<dbReference type="OrthoDB" id="9763310at2"/>
<protein>
    <recommendedName>
        <fullName evidence="6">ATP-dependent DNA helicase RecQ</fullName>
    </recommendedName>
    <alternativeName>
        <fullName evidence="7">DNA 3'-5' helicase RecQ</fullName>
    </alternativeName>
</protein>
<dbReference type="SMART" id="SM00490">
    <property type="entry name" value="HELICc"/>
    <property type="match status" value="1"/>
</dbReference>
<dbReference type="GO" id="GO:0006281">
    <property type="term" value="P:DNA repair"/>
    <property type="evidence" value="ECO:0007669"/>
    <property type="project" value="TreeGrafter"/>
</dbReference>
<evidence type="ECO:0000313" key="10">
    <source>
        <dbReference type="EMBL" id="KXZ21556.1"/>
    </source>
</evidence>
<dbReference type="GO" id="GO:0005524">
    <property type="term" value="F:ATP binding"/>
    <property type="evidence" value="ECO:0007669"/>
    <property type="project" value="UniProtKB-KW"/>
</dbReference>
<dbReference type="SUPFAM" id="SSF52540">
    <property type="entry name" value="P-loop containing nucleoside triphosphate hydrolases"/>
    <property type="match status" value="1"/>
</dbReference>
<dbReference type="AlphaFoldDB" id="A0A150F8P7"/>
<dbReference type="Pfam" id="PF16124">
    <property type="entry name" value="RecQ_Zn_bind"/>
    <property type="match status" value="1"/>
</dbReference>
<dbReference type="RefSeq" id="WP_061520922.1">
    <property type="nucleotide sequence ID" value="NZ_JARLZY010000025.1"/>
</dbReference>
<evidence type="ECO:0000259" key="9">
    <source>
        <dbReference type="PROSITE" id="PS51194"/>
    </source>
</evidence>
<keyword evidence="4" id="KW-0067">ATP-binding</keyword>
<evidence type="ECO:0000259" key="8">
    <source>
        <dbReference type="PROSITE" id="PS51192"/>
    </source>
</evidence>
<dbReference type="InterPro" id="IPR004589">
    <property type="entry name" value="DNA_helicase_ATP-dep_RecQ"/>
</dbReference>
<keyword evidence="11" id="KW-1185">Reference proteome</keyword>
<evidence type="ECO:0000256" key="5">
    <source>
        <dbReference type="ARBA" id="ARBA00023125"/>
    </source>
</evidence>
<evidence type="ECO:0000256" key="2">
    <source>
        <dbReference type="ARBA" id="ARBA00022801"/>
    </source>
</evidence>
<name>A0A150F8P7_9BACI</name>
<gene>
    <name evidence="10" type="ORF">AXI58_11390</name>
</gene>
<keyword evidence="3 10" id="KW-0347">Helicase</keyword>
<dbReference type="SMART" id="SM00487">
    <property type="entry name" value="DEXDc"/>
    <property type="match status" value="1"/>
</dbReference>
<dbReference type="CDD" id="cd18794">
    <property type="entry name" value="SF2_C_RecQ"/>
    <property type="match status" value="1"/>
</dbReference>
<feature type="domain" description="Helicase C-terminal" evidence="9">
    <location>
        <begin position="219"/>
        <end position="366"/>
    </location>
</feature>
<dbReference type="PANTHER" id="PTHR13710">
    <property type="entry name" value="DNA HELICASE RECQ FAMILY MEMBER"/>
    <property type="match status" value="1"/>
</dbReference>
<dbReference type="GO" id="GO:0005737">
    <property type="term" value="C:cytoplasm"/>
    <property type="evidence" value="ECO:0007669"/>
    <property type="project" value="TreeGrafter"/>
</dbReference>
<keyword evidence="1" id="KW-0547">Nucleotide-binding</keyword>
<dbReference type="FunFam" id="3.40.50.300:FF:001363">
    <property type="entry name" value="ATP-dependent DNA helicase RecQ"/>
    <property type="match status" value="1"/>
</dbReference>
<dbReference type="InterPro" id="IPR027417">
    <property type="entry name" value="P-loop_NTPase"/>
</dbReference>
<keyword evidence="5" id="KW-0238">DNA-binding</keyword>
<accession>A0A150F8P7</accession>
<evidence type="ECO:0000256" key="7">
    <source>
        <dbReference type="ARBA" id="ARBA00044550"/>
    </source>
</evidence>
<dbReference type="NCBIfam" id="TIGR00614">
    <property type="entry name" value="recQ_fam"/>
    <property type="match status" value="1"/>
</dbReference>
<dbReference type="GO" id="GO:0009378">
    <property type="term" value="F:four-way junction helicase activity"/>
    <property type="evidence" value="ECO:0007669"/>
    <property type="project" value="TreeGrafter"/>
</dbReference>
<keyword evidence="2" id="KW-0378">Hydrolase</keyword>
<dbReference type="InterPro" id="IPR014001">
    <property type="entry name" value="Helicase_ATP-bd"/>
</dbReference>
<dbReference type="GO" id="GO:0016787">
    <property type="term" value="F:hydrolase activity"/>
    <property type="evidence" value="ECO:0007669"/>
    <property type="project" value="UniProtKB-KW"/>
</dbReference>
<organism evidence="10 11">
    <name type="scientific">Bacillus nakamurai</name>
    <dbReference type="NCBI Taxonomy" id="1793963"/>
    <lineage>
        <taxon>Bacteria</taxon>
        <taxon>Bacillati</taxon>
        <taxon>Bacillota</taxon>
        <taxon>Bacilli</taxon>
        <taxon>Bacillales</taxon>
        <taxon>Bacillaceae</taxon>
        <taxon>Bacillus</taxon>
    </lineage>
</organism>
<dbReference type="Pfam" id="PF00271">
    <property type="entry name" value="Helicase_C"/>
    <property type="match status" value="1"/>
</dbReference>
<dbReference type="STRING" id="1793963.AXI58_11390"/>
<proteinExistence type="predicted"/>
<dbReference type="InterPro" id="IPR011545">
    <property type="entry name" value="DEAD/DEAH_box_helicase_dom"/>
</dbReference>
<feature type="domain" description="Helicase ATP-binding" evidence="8">
    <location>
        <begin position="25"/>
        <end position="192"/>
    </location>
</feature>
<dbReference type="GO" id="GO:0043590">
    <property type="term" value="C:bacterial nucleoid"/>
    <property type="evidence" value="ECO:0007669"/>
    <property type="project" value="TreeGrafter"/>
</dbReference>
<dbReference type="Pfam" id="PF00270">
    <property type="entry name" value="DEAD"/>
    <property type="match status" value="1"/>
</dbReference>
<dbReference type="GO" id="GO:0006310">
    <property type="term" value="P:DNA recombination"/>
    <property type="evidence" value="ECO:0007669"/>
    <property type="project" value="InterPro"/>
</dbReference>
<dbReference type="InterPro" id="IPR001650">
    <property type="entry name" value="Helicase_C-like"/>
</dbReference>
<dbReference type="GO" id="GO:0003677">
    <property type="term" value="F:DNA binding"/>
    <property type="evidence" value="ECO:0007669"/>
    <property type="project" value="UniProtKB-KW"/>
</dbReference>
<dbReference type="PROSITE" id="PS00690">
    <property type="entry name" value="DEAH_ATP_HELICASE"/>
    <property type="match status" value="1"/>
</dbReference>
<dbReference type="PROSITE" id="PS51192">
    <property type="entry name" value="HELICASE_ATP_BIND_1"/>
    <property type="match status" value="1"/>
</dbReference>
<dbReference type="PROSITE" id="PS51194">
    <property type="entry name" value="HELICASE_CTER"/>
    <property type="match status" value="1"/>
</dbReference>
<dbReference type="Gene3D" id="3.40.50.300">
    <property type="entry name" value="P-loop containing nucleotide triphosphate hydrolases"/>
    <property type="match status" value="2"/>
</dbReference>
<dbReference type="InterPro" id="IPR032284">
    <property type="entry name" value="RecQ_Zn-bd"/>
</dbReference>
<dbReference type="Proteomes" id="UP000075430">
    <property type="component" value="Unassembled WGS sequence"/>
</dbReference>